<dbReference type="EMBL" id="SPUK01000020">
    <property type="protein sequence ID" value="TQV91206.1"/>
    <property type="molecule type" value="Genomic_DNA"/>
</dbReference>
<keyword evidence="3" id="KW-1185">Reference proteome</keyword>
<evidence type="ECO:0000256" key="1">
    <source>
        <dbReference type="SAM" id="MobiDB-lite"/>
    </source>
</evidence>
<gene>
    <name evidence="2" type="ORF">IF1G_10087</name>
</gene>
<accession>A0A545UP10</accession>
<dbReference type="AlphaFoldDB" id="A0A545UP10"/>
<organism evidence="2 3">
    <name type="scientific">Cordyceps javanica</name>
    <dbReference type="NCBI Taxonomy" id="43265"/>
    <lineage>
        <taxon>Eukaryota</taxon>
        <taxon>Fungi</taxon>
        <taxon>Dikarya</taxon>
        <taxon>Ascomycota</taxon>
        <taxon>Pezizomycotina</taxon>
        <taxon>Sordariomycetes</taxon>
        <taxon>Hypocreomycetidae</taxon>
        <taxon>Hypocreales</taxon>
        <taxon>Cordycipitaceae</taxon>
        <taxon>Cordyceps</taxon>
    </lineage>
</organism>
<protein>
    <submittedName>
        <fullName evidence="2">Uncharacterized protein</fullName>
    </submittedName>
</protein>
<evidence type="ECO:0000313" key="2">
    <source>
        <dbReference type="EMBL" id="TQV91206.1"/>
    </source>
</evidence>
<dbReference type="Proteomes" id="UP000315783">
    <property type="component" value="Unassembled WGS sequence"/>
</dbReference>
<name>A0A545UP10_9HYPO</name>
<reference evidence="2 3" key="1">
    <citation type="journal article" date="2019" name="Appl. Microbiol. Biotechnol.">
        <title>Genome sequence of Isaria javanica and comparative genome analysis insights into family S53 peptidase evolution in fungal entomopathogens.</title>
        <authorList>
            <person name="Lin R."/>
            <person name="Zhang X."/>
            <person name="Xin B."/>
            <person name="Zou M."/>
            <person name="Gao Y."/>
            <person name="Qin F."/>
            <person name="Hu Q."/>
            <person name="Xie B."/>
            <person name="Cheng X."/>
        </authorList>
    </citation>
    <scope>NUCLEOTIDE SEQUENCE [LARGE SCALE GENOMIC DNA]</scope>
    <source>
        <strain evidence="2 3">IJ1G</strain>
    </source>
</reference>
<comment type="caution">
    <text evidence="2">The sequence shown here is derived from an EMBL/GenBank/DDBJ whole genome shotgun (WGS) entry which is preliminary data.</text>
</comment>
<sequence length="172" mass="19141">MGSVISPRSNPFGPAWIPPPPFPLPSHTFTNTTSVGSASRNSVMTRRGWKDGQEKSKIKGVEMDVRFITSNAESAPVRSKHSSQPTWRTLKITNSFFFLIWKGDLKKIIEGKLKRLARFFFNSGIQNPDPRKLPPPLASFGCCHHLGPCTQTSIRAVRDCDVIHALGKKKAK</sequence>
<proteinExistence type="predicted"/>
<feature type="region of interest" description="Disordered" evidence="1">
    <location>
        <begin position="27"/>
        <end position="55"/>
    </location>
</feature>
<evidence type="ECO:0000313" key="3">
    <source>
        <dbReference type="Proteomes" id="UP000315783"/>
    </source>
</evidence>
<feature type="compositionally biased region" description="Polar residues" evidence="1">
    <location>
        <begin position="30"/>
        <end position="44"/>
    </location>
</feature>